<proteinExistence type="predicted"/>
<evidence type="ECO:0000313" key="3">
    <source>
        <dbReference type="Proteomes" id="UP001215598"/>
    </source>
</evidence>
<protein>
    <submittedName>
        <fullName evidence="2">Uncharacterized protein</fullName>
    </submittedName>
</protein>
<dbReference type="AlphaFoldDB" id="A0AAD7JNA1"/>
<organism evidence="2 3">
    <name type="scientific">Mycena metata</name>
    <dbReference type="NCBI Taxonomy" id="1033252"/>
    <lineage>
        <taxon>Eukaryota</taxon>
        <taxon>Fungi</taxon>
        <taxon>Dikarya</taxon>
        <taxon>Basidiomycota</taxon>
        <taxon>Agaricomycotina</taxon>
        <taxon>Agaricomycetes</taxon>
        <taxon>Agaricomycetidae</taxon>
        <taxon>Agaricales</taxon>
        <taxon>Marasmiineae</taxon>
        <taxon>Mycenaceae</taxon>
        <taxon>Mycena</taxon>
    </lineage>
</organism>
<gene>
    <name evidence="2" type="ORF">B0H16DRAFT_1453131</name>
</gene>
<sequence length="202" mass="21468">MTSTGNPSTGADGLSAAKTEYYSAPSLPGVDPTDVATNDEHSVLDGNHPASNLNGGSPRTTPSLPQYIMYFDNDGRPFLRDAQGMRFEIVAADNATSQASEPVGPTHYSDLFGPSTRGLSTELDLSESTPANVMTGDAGDLPDLDLDINPDELSSKQMLYPCNPVFQFFPLSVPVALKLIPIVLPSPPDTSLHTPSYPAPFR</sequence>
<feature type="region of interest" description="Disordered" evidence="1">
    <location>
        <begin position="22"/>
        <end position="61"/>
    </location>
</feature>
<dbReference type="EMBL" id="JARKIB010000020">
    <property type="protein sequence ID" value="KAJ7768426.1"/>
    <property type="molecule type" value="Genomic_DNA"/>
</dbReference>
<evidence type="ECO:0000313" key="2">
    <source>
        <dbReference type="EMBL" id="KAJ7768426.1"/>
    </source>
</evidence>
<evidence type="ECO:0000256" key="1">
    <source>
        <dbReference type="SAM" id="MobiDB-lite"/>
    </source>
</evidence>
<accession>A0AAD7JNA1</accession>
<feature type="compositionally biased region" description="Polar residues" evidence="1">
    <location>
        <begin position="49"/>
        <end position="61"/>
    </location>
</feature>
<comment type="caution">
    <text evidence="2">The sequence shown here is derived from an EMBL/GenBank/DDBJ whole genome shotgun (WGS) entry which is preliminary data.</text>
</comment>
<dbReference type="Proteomes" id="UP001215598">
    <property type="component" value="Unassembled WGS sequence"/>
</dbReference>
<reference evidence="2" key="1">
    <citation type="submission" date="2023-03" db="EMBL/GenBank/DDBJ databases">
        <title>Massive genome expansion in bonnet fungi (Mycena s.s.) driven by repeated elements and novel gene families across ecological guilds.</title>
        <authorList>
            <consortium name="Lawrence Berkeley National Laboratory"/>
            <person name="Harder C.B."/>
            <person name="Miyauchi S."/>
            <person name="Viragh M."/>
            <person name="Kuo A."/>
            <person name="Thoen E."/>
            <person name="Andreopoulos B."/>
            <person name="Lu D."/>
            <person name="Skrede I."/>
            <person name="Drula E."/>
            <person name="Henrissat B."/>
            <person name="Morin E."/>
            <person name="Kohler A."/>
            <person name="Barry K."/>
            <person name="LaButti K."/>
            <person name="Morin E."/>
            <person name="Salamov A."/>
            <person name="Lipzen A."/>
            <person name="Mereny Z."/>
            <person name="Hegedus B."/>
            <person name="Baldrian P."/>
            <person name="Stursova M."/>
            <person name="Weitz H."/>
            <person name="Taylor A."/>
            <person name="Grigoriev I.V."/>
            <person name="Nagy L.G."/>
            <person name="Martin F."/>
            <person name="Kauserud H."/>
        </authorList>
    </citation>
    <scope>NUCLEOTIDE SEQUENCE</scope>
    <source>
        <strain evidence="2">CBHHK182m</strain>
    </source>
</reference>
<keyword evidence="3" id="KW-1185">Reference proteome</keyword>
<name>A0AAD7JNA1_9AGAR</name>